<dbReference type="EMBL" id="JAIVFQ010000023">
    <property type="protein sequence ID" value="MCC5600847.1"/>
    <property type="molecule type" value="Genomic_DNA"/>
</dbReference>
<name>A0ABS8IBF1_9NOSO</name>
<evidence type="ECO:0000313" key="2">
    <source>
        <dbReference type="EMBL" id="MCC5600847.1"/>
    </source>
</evidence>
<keyword evidence="3" id="KW-1185">Reference proteome</keyword>
<gene>
    <name evidence="2" type="ORF">LC586_16875</name>
</gene>
<dbReference type="Proteomes" id="UP001199525">
    <property type="component" value="Unassembled WGS sequence"/>
</dbReference>
<keyword evidence="1" id="KW-0472">Membrane</keyword>
<dbReference type="RefSeq" id="WP_229485906.1">
    <property type="nucleotide sequence ID" value="NZ_JAIVFQ010000023.1"/>
</dbReference>
<evidence type="ECO:0008006" key="4">
    <source>
        <dbReference type="Google" id="ProtNLM"/>
    </source>
</evidence>
<evidence type="ECO:0000256" key="1">
    <source>
        <dbReference type="SAM" id="Phobius"/>
    </source>
</evidence>
<proteinExistence type="predicted"/>
<accession>A0ABS8IBF1</accession>
<keyword evidence="1" id="KW-1133">Transmembrane helix</keyword>
<protein>
    <recommendedName>
        <fullName evidence="4">SxtJ</fullName>
    </recommendedName>
</protein>
<feature type="transmembrane region" description="Helical" evidence="1">
    <location>
        <begin position="51"/>
        <end position="69"/>
    </location>
</feature>
<reference evidence="2 3" key="1">
    <citation type="journal article" date="2021" name="Microorganisms">
        <title>Genome Evolution of Filamentous Cyanobacterium Nostoc Species: From Facultative Symbiosis to Free Living.</title>
        <authorList>
            <person name="Huo D."/>
            <person name="Li H."/>
            <person name="Cai F."/>
            <person name="Guo X."/>
            <person name="Qiao Z."/>
            <person name="Wang W."/>
            <person name="Yu G."/>
            <person name="Li R."/>
        </authorList>
    </citation>
    <scope>NUCLEOTIDE SEQUENCE [LARGE SCALE GENOMIC DNA]</scope>
    <source>
        <strain evidence="2 3">CHAB 5714</strain>
    </source>
</reference>
<evidence type="ECO:0000313" key="3">
    <source>
        <dbReference type="Proteomes" id="UP001199525"/>
    </source>
</evidence>
<organism evidence="2 3">
    <name type="scientific">Nostoc favosum CHAB5714</name>
    <dbReference type="NCBI Taxonomy" id="2780399"/>
    <lineage>
        <taxon>Bacteria</taxon>
        <taxon>Bacillati</taxon>
        <taxon>Cyanobacteriota</taxon>
        <taxon>Cyanophyceae</taxon>
        <taxon>Nostocales</taxon>
        <taxon>Nostocaceae</taxon>
        <taxon>Nostoc</taxon>
        <taxon>Nostoc favosum</taxon>
    </lineage>
</organism>
<sequence>MSQVCKLLIWICGFLIASAAAQLISLLPWSFLVIGVASVITYTLGKADNSMLLQIIAVGLTFGWCKCYFIG</sequence>
<feature type="transmembrane region" description="Helical" evidence="1">
    <location>
        <begin position="7"/>
        <end position="31"/>
    </location>
</feature>
<comment type="caution">
    <text evidence="2">The sequence shown here is derived from an EMBL/GenBank/DDBJ whole genome shotgun (WGS) entry which is preliminary data.</text>
</comment>
<keyword evidence="1" id="KW-0812">Transmembrane</keyword>